<dbReference type="RefSeq" id="WP_130402111.1">
    <property type="nucleotide sequence ID" value="NZ_JBEZZO010000018.1"/>
</dbReference>
<protein>
    <recommendedName>
        <fullName evidence="1">FtsH ternary system domain-containing protein</fullName>
    </recommendedName>
</protein>
<dbReference type="Proteomes" id="UP000293781">
    <property type="component" value="Unassembled WGS sequence"/>
</dbReference>
<evidence type="ECO:0000313" key="2">
    <source>
        <dbReference type="EMBL" id="RZT79585.1"/>
    </source>
</evidence>
<evidence type="ECO:0000259" key="1">
    <source>
        <dbReference type="Pfam" id="PF19998"/>
    </source>
</evidence>
<dbReference type="AlphaFoldDB" id="A0A4Q7UEE5"/>
<accession>A0A4Q7UEE5</accession>
<dbReference type="InterPro" id="IPR045480">
    <property type="entry name" value="fvmX1"/>
</dbReference>
<organism evidence="2 3">
    <name type="scientific">Micromonospora violae</name>
    <dbReference type="NCBI Taxonomy" id="1278207"/>
    <lineage>
        <taxon>Bacteria</taxon>
        <taxon>Bacillati</taxon>
        <taxon>Actinomycetota</taxon>
        <taxon>Actinomycetes</taxon>
        <taxon>Micromonosporales</taxon>
        <taxon>Micromonosporaceae</taxon>
        <taxon>Micromonospora</taxon>
    </lineage>
</organism>
<name>A0A4Q7UEE5_9ACTN</name>
<dbReference type="EMBL" id="SHKK01000001">
    <property type="protein sequence ID" value="RZT79585.1"/>
    <property type="molecule type" value="Genomic_DNA"/>
</dbReference>
<dbReference type="Pfam" id="PF19998">
    <property type="entry name" value="fvmX1"/>
    <property type="match status" value="1"/>
</dbReference>
<feature type="domain" description="FtsH ternary system" evidence="1">
    <location>
        <begin position="20"/>
        <end position="270"/>
    </location>
</feature>
<comment type="caution">
    <text evidence="2">The sequence shown here is derived from an EMBL/GenBank/DDBJ whole genome shotgun (WGS) entry which is preliminary data.</text>
</comment>
<reference evidence="2 3" key="1">
    <citation type="submission" date="2019-02" db="EMBL/GenBank/DDBJ databases">
        <title>Sequencing the genomes of 1000 actinobacteria strains.</title>
        <authorList>
            <person name="Klenk H.-P."/>
        </authorList>
    </citation>
    <scope>NUCLEOTIDE SEQUENCE [LARGE SCALE GENOMIC DNA]</scope>
    <source>
        <strain evidence="2 3">DSM 45888</strain>
    </source>
</reference>
<gene>
    <name evidence="2" type="ORF">EV382_2801</name>
</gene>
<proteinExistence type="predicted"/>
<evidence type="ECO:0000313" key="3">
    <source>
        <dbReference type="Proteomes" id="UP000293781"/>
    </source>
</evidence>
<keyword evidence="3" id="KW-1185">Reference proteome</keyword>
<dbReference type="OrthoDB" id="5197946at2"/>
<sequence length="284" mass="30309">MTAETTARAVLRWAIRAEGPIPSGDLTAAGDLATPSEQTRHGLAVLAAACAARLGAGSPPFGDDTPADTGGVLLAAALGARAEAATRLVGLAEPLPITGPAGWSAALARHAITERALVQAAPLAESFLAVSPLSRVLHRPTLEALAAESHETEMALAGQLLDRPGGERVLRHAWAAPSSDPDALRWRSLVLDRLVTNRTGWLLDLYVLARLRHGPAWDRRIRIAIREASRMRARPSDALAVLRFWIPLARLDCDQPDLLRSRPLLDGHRPVLDAILRLGLLPKG</sequence>